<feature type="region of interest" description="Disordered" evidence="4">
    <location>
        <begin position="1"/>
        <end position="108"/>
    </location>
</feature>
<evidence type="ECO:0000256" key="2">
    <source>
        <dbReference type="ARBA" id="ARBA00022989"/>
    </source>
</evidence>
<dbReference type="InterPro" id="IPR028143">
    <property type="entry name" value="Get2/sif1"/>
</dbReference>
<evidence type="ECO:0000256" key="5">
    <source>
        <dbReference type="SAM" id="Phobius"/>
    </source>
</evidence>
<dbReference type="Pfam" id="PF08690">
    <property type="entry name" value="GET2"/>
    <property type="match status" value="1"/>
</dbReference>
<sequence>MSSAKEKAEARRKAILSRGKDRLGKLTSSARGEEALYMPEDPPLAPLPTRSTLGQFVGEESSLPTPPSLSRTASSSSRSPNNDASSTTSSGFMGAGFGDNGPDPSIWSEEQQQQLLQALMGGAGVGSPNLFGGLNPPQQQQQRRIPSNSSDPSSQSPPDDPLAALMQSLGQPGAQSPAGTFPGFPPPPAPPKPKTLLQKLIPLIHILAAWILLGYFVLWREPAAFETQSHGAGGGDWWRRWAELGWKHPGDGWGVQALPFFYAFTTLAIALHSWRIFSGLDPVQPPMLLSFALPHLPAPLPSIILNGLKYIQIAGVFFDDLSAVVVALGLLVWIANWVAQ</sequence>
<dbReference type="GO" id="GO:0006890">
    <property type="term" value="P:retrograde vesicle-mediated transport, Golgi to endoplasmic reticulum"/>
    <property type="evidence" value="ECO:0007669"/>
    <property type="project" value="TreeGrafter"/>
</dbReference>
<dbReference type="Proteomes" id="UP001385951">
    <property type="component" value="Unassembled WGS sequence"/>
</dbReference>
<evidence type="ECO:0000313" key="6">
    <source>
        <dbReference type="EMBL" id="KAK7688122.1"/>
    </source>
</evidence>
<accession>A0AAW0GDY2</accession>
<feature type="compositionally biased region" description="Low complexity" evidence="4">
    <location>
        <begin position="136"/>
        <end position="157"/>
    </location>
</feature>
<feature type="transmembrane region" description="Helical" evidence="5">
    <location>
        <begin position="310"/>
        <end position="335"/>
    </location>
</feature>
<keyword evidence="2 5" id="KW-1133">Transmembrane helix</keyword>
<keyword evidence="1 5" id="KW-0812">Transmembrane</keyword>
<feature type="compositionally biased region" description="Basic and acidic residues" evidence="4">
    <location>
        <begin position="1"/>
        <end position="24"/>
    </location>
</feature>
<evidence type="ECO:0000256" key="4">
    <source>
        <dbReference type="SAM" id="MobiDB-lite"/>
    </source>
</evidence>
<protein>
    <submittedName>
        <fullName evidence="6">Uncharacterized protein</fullName>
    </submittedName>
</protein>
<dbReference type="PANTHER" id="PTHR28263:SF1">
    <property type="entry name" value="GOLGI TO ER TRAFFIC PROTEIN 2"/>
    <property type="match status" value="1"/>
</dbReference>
<keyword evidence="3 5" id="KW-0472">Membrane</keyword>
<feature type="region of interest" description="Disordered" evidence="4">
    <location>
        <begin position="126"/>
        <end position="191"/>
    </location>
</feature>
<proteinExistence type="predicted"/>
<feature type="transmembrane region" description="Helical" evidence="5">
    <location>
        <begin position="253"/>
        <end position="274"/>
    </location>
</feature>
<dbReference type="PANTHER" id="PTHR28263">
    <property type="entry name" value="GOLGI TO ER TRAFFIC PROTEIN 2"/>
    <property type="match status" value="1"/>
</dbReference>
<dbReference type="EMBL" id="JASBNA010000011">
    <property type="protein sequence ID" value="KAK7688122.1"/>
    <property type="molecule type" value="Genomic_DNA"/>
</dbReference>
<evidence type="ECO:0000313" key="7">
    <source>
        <dbReference type="Proteomes" id="UP001385951"/>
    </source>
</evidence>
<feature type="transmembrane region" description="Helical" evidence="5">
    <location>
        <begin position="200"/>
        <end position="219"/>
    </location>
</feature>
<feature type="compositionally biased region" description="Low complexity" evidence="4">
    <location>
        <begin position="68"/>
        <end position="86"/>
    </location>
</feature>
<name>A0AAW0GDY2_9APHY</name>
<organism evidence="6 7">
    <name type="scientific">Cerrena zonata</name>
    <dbReference type="NCBI Taxonomy" id="2478898"/>
    <lineage>
        <taxon>Eukaryota</taxon>
        <taxon>Fungi</taxon>
        <taxon>Dikarya</taxon>
        <taxon>Basidiomycota</taxon>
        <taxon>Agaricomycotina</taxon>
        <taxon>Agaricomycetes</taxon>
        <taxon>Polyporales</taxon>
        <taxon>Cerrenaceae</taxon>
        <taxon>Cerrena</taxon>
    </lineage>
</organism>
<gene>
    <name evidence="6" type="ORF">QCA50_008492</name>
</gene>
<dbReference type="AlphaFoldDB" id="A0AAW0GDY2"/>
<comment type="caution">
    <text evidence="6">The sequence shown here is derived from an EMBL/GenBank/DDBJ whole genome shotgun (WGS) entry which is preliminary data.</text>
</comment>
<keyword evidence="7" id="KW-1185">Reference proteome</keyword>
<evidence type="ECO:0000256" key="3">
    <source>
        <dbReference type="ARBA" id="ARBA00023136"/>
    </source>
</evidence>
<evidence type="ECO:0000256" key="1">
    <source>
        <dbReference type="ARBA" id="ARBA00022692"/>
    </source>
</evidence>
<reference evidence="6 7" key="1">
    <citation type="submission" date="2022-09" db="EMBL/GenBank/DDBJ databases">
        <authorList>
            <person name="Palmer J.M."/>
        </authorList>
    </citation>
    <scope>NUCLEOTIDE SEQUENCE [LARGE SCALE GENOMIC DNA]</scope>
    <source>
        <strain evidence="6 7">DSM 7382</strain>
    </source>
</reference>